<protein>
    <submittedName>
        <fullName evidence="2">Uncharacterized protein</fullName>
    </submittedName>
</protein>
<dbReference type="AlphaFoldDB" id="A0AAV2JCQ9"/>
<feature type="compositionally biased region" description="Basic residues" evidence="1">
    <location>
        <begin position="72"/>
        <end position="90"/>
    </location>
</feature>
<dbReference type="EMBL" id="OZ035833">
    <property type="protein sequence ID" value="CAL1574281.1"/>
    <property type="molecule type" value="Genomic_DNA"/>
</dbReference>
<name>A0AAV2JCQ9_KNICA</name>
<feature type="region of interest" description="Disordered" evidence="1">
    <location>
        <begin position="71"/>
        <end position="90"/>
    </location>
</feature>
<organism evidence="2 3">
    <name type="scientific">Knipowitschia caucasica</name>
    <name type="common">Caucasian dwarf goby</name>
    <name type="synonym">Pomatoschistus caucasicus</name>
    <dbReference type="NCBI Taxonomy" id="637954"/>
    <lineage>
        <taxon>Eukaryota</taxon>
        <taxon>Metazoa</taxon>
        <taxon>Chordata</taxon>
        <taxon>Craniata</taxon>
        <taxon>Vertebrata</taxon>
        <taxon>Euteleostomi</taxon>
        <taxon>Actinopterygii</taxon>
        <taxon>Neopterygii</taxon>
        <taxon>Teleostei</taxon>
        <taxon>Neoteleostei</taxon>
        <taxon>Acanthomorphata</taxon>
        <taxon>Gobiaria</taxon>
        <taxon>Gobiiformes</taxon>
        <taxon>Gobioidei</taxon>
        <taxon>Gobiidae</taxon>
        <taxon>Gobiinae</taxon>
        <taxon>Knipowitschia</taxon>
    </lineage>
</organism>
<proteinExistence type="predicted"/>
<gene>
    <name evidence="2" type="ORF">KC01_LOCUS6018</name>
</gene>
<keyword evidence="3" id="KW-1185">Reference proteome</keyword>
<reference evidence="2 3" key="1">
    <citation type="submission" date="2024-04" db="EMBL/GenBank/DDBJ databases">
        <authorList>
            <person name="Waldvogel A.-M."/>
            <person name="Schoenle A."/>
        </authorList>
    </citation>
    <scope>NUCLEOTIDE SEQUENCE [LARGE SCALE GENOMIC DNA]</scope>
</reference>
<sequence length="90" mass="9886">MIQCPVFQRLLSALDQSEAGPSASTAPPLEVIDLIDDDEEDSVSLIHVSNSPIRAFTPISEARDCLIDFRNNRSKRARPRAGAKPGAKRR</sequence>
<accession>A0AAV2JCQ9</accession>
<dbReference type="Proteomes" id="UP001497482">
    <property type="component" value="Chromosome 11"/>
</dbReference>
<evidence type="ECO:0000256" key="1">
    <source>
        <dbReference type="SAM" id="MobiDB-lite"/>
    </source>
</evidence>
<evidence type="ECO:0000313" key="2">
    <source>
        <dbReference type="EMBL" id="CAL1574281.1"/>
    </source>
</evidence>
<evidence type="ECO:0000313" key="3">
    <source>
        <dbReference type="Proteomes" id="UP001497482"/>
    </source>
</evidence>